<dbReference type="EMBL" id="CP000356">
    <property type="protein sequence ID" value="ABF52647.1"/>
    <property type="molecule type" value="Genomic_DNA"/>
</dbReference>
<dbReference type="AlphaFoldDB" id="Q1GUM5"/>
<evidence type="ECO:0000313" key="3">
    <source>
        <dbReference type="Proteomes" id="UP000006578"/>
    </source>
</evidence>
<evidence type="ECO:0000313" key="2">
    <source>
        <dbReference type="EMBL" id="ABF52647.1"/>
    </source>
</evidence>
<dbReference type="RefSeq" id="WP_011541235.1">
    <property type="nucleotide sequence ID" value="NC_008048.1"/>
</dbReference>
<evidence type="ECO:0000256" key="1">
    <source>
        <dbReference type="SAM" id="SignalP"/>
    </source>
</evidence>
<accession>Q1GUM5</accession>
<keyword evidence="1" id="KW-0732">Signal</keyword>
<name>Q1GUM5_SPHAL</name>
<feature type="chain" id="PRO_5004189685" description="UrcA family protein" evidence="1">
    <location>
        <begin position="25"/>
        <end position="119"/>
    </location>
</feature>
<dbReference type="OrthoDB" id="7511162at2"/>
<evidence type="ECO:0008006" key="4">
    <source>
        <dbReference type="Google" id="ProtNLM"/>
    </source>
</evidence>
<reference evidence="2 3" key="1">
    <citation type="journal article" date="2009" name="Proc. Natl. Acad. Sci. U.S.A.">
        <title>The genomic basis of trophic strategy in marine bacteria.</title>
        <authorList>
            <person name="Lauro F.M."/>
            <person name="McDougald D."/>
            <person name="Thomas T."/>
            <person name="Williams T.J."/>
            <person name="Egan S."/>
            <person name="Rice S."/>
            <person name="DeMaere M.Z."/>
            <person name="Ting L."/>
            <person name="Ertan H."/>
            <person name="Johnson J."/>
            <person name="Ferriera S."/>
            <person name="Lapidus A."/>
            <person name="Anderson I."/>
            <person name="Kyrpides N."/>
            <person name="Munk A.C."/>
            <person name="Detter C."/>
            <person name="Han C.S."/>
            <person name="Brown M.V."/>
            <person name="Robb F.T."/>
            <person name="Kjelleberg S."/>
            <person name="Cavicchioli R."/>
        </authorList>
    </citation>
    <scope>NUCLEOTIDE SEQUENCE [LARGE SCALE GENOMIC DNA]</scope>
    <source>
        <strain evidence="3">DSM 13593 / LMG 18877 / RB2256</strain>
    </source>
</reference>
<gene>
    <name evidence="2" type="ordered locus">Sala_0929</name>
</gene>
<dbReference type="NCBIfam" id="TIGR04433">
    <property type="entry name" value="UrcA_uranyl"/>
    <property type="match status" value="1"/>
</dbReference>
<organism evidence="2 3">
    <name type="scientific">Sphingopyxis alaskensis (strain DSM 13593 / LMG 18877 / RB2256)</name>
    <name type="common">Sphingomonas alaskensis</name>
    <dbReference type="NCBI Taxonomy" id="317655"/>
    <lineage>
        <taxon>Bacteria</taxon>
        <taxon>Pseudomonadati</taxon>
        <taxon>Pseudomonadota</taxon>
        <taxon>Alphaproteobacteria</taxon>
        <taxon>Sphingomonadales</taxon>
        <taxon>Sphingomonadaceae</taxon>
        <taxon>Sphingopyxis</taxon>
    </lineage>
</organism>
<proteinExistence type="predicted"/>
<dbReference type="InterPro" id="IPR030972">
    <property type="entry name" value="UrcA_uranyl"/>
</dbReference>
<sequence length="119" mass="12925">MAKLTLFLLTAPIALTGLTVSAAAAPGEEGERRTTIVRYDDLNLATEEGRESLMTRVKYAVQKVCGSRPHYRQPLHERATAMRCEKSAMADAEVKLAELFNGNGARYADAGRLFIAAAP</sequence>
<dbReference type="Proteomes" id="UP000006578">
    <property type="component" value="Chromosome"/>
</dbReference>
<keyword evidence="3" id="KW-1185">Reference proteome</keyword>
<protein>
    <recommendedName>
        <fullName evidence="4">UrcA family protein</fullName>
    </recommendedName>
</protein>
<dbReference type="KEGG" id="sal:Sala_0929"/>
<feature type="signal peptide" evidence="1">
    <location>
        <begin position="1"/>
        <end position="24"/>
    </location>
</feature>
<dbReference type="HOGENOM" id="CLU_2095292_0_0_5"/>